<sequence>MASESNISLLLKTDIFLAPGSYFHPEYSHIHYHKLPPILKKIHNHRLIRQYPMPWPDRTTMILPNILLQEWANLPKVALGLGTILYKEELPWWGKLTVYSDLRQQFANPLWQVSGVNIPSPQRLLALGAEQLFAQLIPFGAVYTDRLKHMFSYKTRQLIPSAVKAILPWNIIEETCHYVRKNAA</sequence>
<evidence type="ECO:0000313" key="1">
    <source>
        <dbReference type="EMBL" id="USB38006.1"/>
    </source>
</evidence>
<organism evidence="2 4">
    <name type="scientific">Providencia vermicola</name>
    <dbReference type="NCBI Taxonomy" id="333965"/>
    <lineage>
        <taxon>Bacteria</taxon>
        <taxon>Pseudomonadati</taxon>
        <taxon>Pseudomonadota</taxon>
        <taxon>Gammaproteobacteria</taxon>
        <taxon>Enterobacterales</taxon>
        <taxon>Morganellaceae</taxon>
        <taxon>Providencia</taxon>
    </lineage>
</organism>
<gene>
    <name evidence="1" type="ORF">M5J11_05890</name>
    <name evidence="2" type="ORF">PG365_00715</name>
</gene>
<dbReference type="InterPro" id="IPR013388">
    <property type="entry name" value="T3SS_OrgA/MxiK"/>
</dbReference>
<dbReference type="AlphaFoldDB" id="A0AAX3RWF0"/>
<dbReference type="Pfam" id="PF09482">
    <property type="entry name" value="OrgA_MxiK"/>
    <property type="match status" value="1"/>
</dbReference>
<protein>
    <recommendedName>
        <fullName evidence="5">Oxygen-regulated invasion protein OrgA</fullName>
    </recommendedName>
</protein>
<reference evidence="2" key="2">
    <citation type="submission" date="2023-01" db="EMBL/GenBank/DDBJ databases">
        <title>The prevalence of carbapenem-resistant bacteria in aquaculture in China and the genetic diversity of carbapenem-resistant genes.</title>
        <authorList>
            <person name="Wen R."/>
        </authorList>
    </citation>
    <scope>NUCLEOTIDE SEQUENCE</scope>
    <source>
        <strain evidence="2">PVA41-chromosome</strain>
    </source>
</reference>
<dbReference type="EMBL" id="CP097327">
    <property type="protein sequence ID" value="USB38006.1"/>
    <property type="molecule type" value="Genomic_DNA"/>
</dbReference>
<evidence type="ECO:0008006" key="5">
    <source>
        <dbReference type="Google" id="ProtNLM"/>
    </source>
</evidence>
<proteinExistence type="predicted"/>
<evidence type="ECO:0000313" key="4">
    <source>
        <dbReference type="Proteomes" id="UP001222403"/>
    </source>
</evidence>
<dbReference type="EMBL" id="CP116222">
    <property type="protein sequence ID" value="WFC06939.1"/>
    <property type="molecule type" value="Genomic_DNA"/>
</dbReference>
<reference evidence="1" key="1">
    <citation type="journal article" date="2022" name="Front. Microbiol.">
        <title>Identification of a novel aminoglycoside O-nucleotidyltransferase AadA33 in Providencia vermicola.</title>
        <authorList>
            <person name="Feng C."/>
            <person name="Gao M."/>
            <person name="Jiang W."/>
            <person name="Shi W."/>
            <person name="Li A."/>
            <person name="Liu S."/>
            <person name="Zhang L."/>
            <person name="Zhang X."/>
            <person name="Li Q."/>
            <person name="Lin H."/>
            <person name="Lu J."/>
            <person name="Li K."/>
            <person name="Zhang H."/>
            <person name="Hu Y."/>
            <person name="Bao Q."/>
            <person name="Lin X."/>
        </authorList>
    </citation>
    <scope>NUCLEOTIDE SEQUENCE</scope>
    <source>
        <strain evidence="1">P13</strain>
    </source>
</reference>
<name>A0AAX3RWF0_9GAMM</name>
<dbReference type="Proteomes" id="UP001222403">
    <property type="component" value="Chromosome"/>
</dbReference>
<dbReference type="Proteomes" id="UP001057142">
    <property type="component" value="Chromosome"/>
</dbReference>
<evidence type="ECO:0000313" key="3">
    <source>
        <dbReference type="Proteomes" id="UP001057142"/>
    </source>
</evidence>
<accession>A0AAX3RWF0</accession>
<keyword evidence="3" id="KW-1185">Reference proteome</keyword>
<dbReference type="RefSeq" id="WP_251464861.1">
    <property type="nucleotide sequence ID" value="NZ_CP097327.1"/>
</dbReference>
<evidence type="ECO:0000313" key="2">
    <source>
        <dbReference type="EMBL" id="WFC06939.1"/>
    </source>
</evidence>